<evidence type="ECO:0000313" key="2">
    <source>
        <dbReference type="EMBL" id="EYF06648.1"/>
    </source>
</evidence>
<feature type="chain" id="PRO_5001496499" description="Transporter" evidence="1">
    <location>
        <begin position="25"/>
        <end position="318"/>
    </location>
</feature>
<gene>
    <name evidence="2" type="ORF">CAP_1778</name>
</gene>
<evidence type="ECO:0000256" key="1">
    <source>
        <dbReference type="SAM" id="SignalP"/>
    </source>
</evidence>
<dbReference type="STRING" id="1192034.CAP_1778"/>
<dbReference type="Proteomes" id="UP000019678">
    <property type="component" value="Unassembled WGS sequence"/>
</dbReference>
<comment type="caution">
    <text evidence="2">The sequence shown here is derived from an EMBL/GenBank/DDBJ whole genome shotgun (WGS) entry which is preliminary data.</text>
</comment>
<dbReference type="AlphaFoldDB" id="A0A017TBJ0"/>
<proteinExistence type="predicted"/>
<feature type="signal peptide" evidence="1">
    <location>
        <begin position="1"/>
        <end position="24"/>
    </location>
</feature>
<keyword evidence="1" id="KW-0732">Signal</keyword>
<accession>A0A017TBJ0</accession>
<sequence length="318" mass="34470">MRLCRPLCLAGALTVFFAGPSASAQGSPPLGAIAEEQAVFDPPAPPTLPGLTRRDLTFTFETTVSVIEPEPPSTGGSAYGWSAHGELELPLVPRRWFIGAAHEIASAALPGVGSKTLLGSPEIWGRGVWSSVRGLASGGGFGVVLPAPRNLTGAEQDVLQAARTVRPWDAAYFADMTLVARPWFDIRLVTGPFIFQLRQGLDWSLVVRELMPEEPRYDLTARATFYFGYRATEAIGLGLELWEVYQLTADPRVNDGERAAFAISPSIRFMFPYVQPALSMLFPLATPLRGEVETYYAARLNVGFTFPTGRRSDPAPGL</sequence>
<evidence type="ECO:0000313" key="3">
    <source>
        <dbReference type="Proteomes" id="UP000019678"/>
    </source>
</evidence>
<name>A0A017TBJ0_9BACT</name>
<dbReference type="OrthoDB" id="5496316at2"/>
<organism evidence="2 3">
    <name type="scientific">Chondromyces apiculatus DSM 436</name>
    <dbReference type="NCBI Taxonomy" id="1192034"/>
    <lineage>
        <taxon>Bacteria</taxon>
        <taxon>Pseudomonadati</taxon>
        <taxon>Myxococcota</taxon>
        <taxon>Polyangia</taxon>
        <taxon>Polyangiales</taxon>
        <taxon>Polyangiaceae</taxon>
        <taxon>Chondromyces</taxon>
    </lineage>
</organism>
<dbReference type="RefSeq" id="WP_156040694.1">
    <property type="nucleotide sequence ID" value="NZ_ASRX01000015.1"/>
</dbReference>
<dbReference type="EMBL" id="ASRX01000015">
    <property type="protein sequence ID" value="EYF06648.1"/>
    <property type="molecule type" value="Genomic_DNA"/>
</dbReference>
<evidence type="ECO:0008006" key="4">
    <source>
        <dbReference type="Google" id="ProtNLM"/>
    </source>
</evidence>
<keyword evidence="3" id="KW-1185">Reference proteome</keyword>
<reference evidence="2 3" key="1">
    <citation type="submission" date="2013-05" db="EMBL/GenBank/DDBJ databases">
        <title>Genome assembly of Chondromyces apiculatus DSM 436.</title>
        <authorList>
            <person name="Sharma G."/>
            <person name="Khatri I."/>
            <person name="Kaur C."/>
            <person name="Mayilraj S."/>
            <person name="Subramanian S."/>
        </authorList>
    </citation>
    <scope>NUCLEOTIDE SEQUENCE [LARGE SCALE GENOMIC DNA]</scope>
    <source>
        <strain evidence="2 3">DSM 436</strain>
    </source>
</reference>
<protein>
    <recommendedName>
        <fullName evidence="4">Transporter</fullName>
    </recommendedName>
</protein>